<sequence>MNKTTLSLSGLTCSHCVASVTKALNARSDVKSANVTTEYAIIESDASAADLIATITDAGYQAVVSEKD</sequence>
<proteinExistence type="predicted"/>
<keyword evidence="2" id="KW-0378">Hydrolase</keyword>
<protein>
    <submittedName>
        <fullName evidence="2">Heavy metal transporting ATPase</fullName>
        <ecNumber evidence="2">3.6.3.3</ecNumber>
        <ecNumber evidence="2">3.6.3.4</ecNumber>
        <ecNumber evidence="2">3.6.3.5</ecNumber>
    </submittedName>
</protein>
<comment type="caution">
    <text evidence="2">The sequence shown here is derived from an EMBL/GenBank/DDBJ whole genome shotgun (WGS) entry which is preliminary data.</text>
</comment>
<evidence type="ECO:0000313" key="3">
    <source>
        <dbReference type="Proteomes" id="UP000078224"/>
    </source>
</evidence>
<dbReference type="AlphaFoldDB" id="A0A1B7JMR1"/>
<dbReference type="GO" id="GO:0046872">
    <property type="term" value="F:metal ion binding"/>
    <property type="evidence" value="ECO:0007669"/>
    <property type="project" value="InterPro"/>
</dbReference>
<dbReference type="RefSeq" id="WP_068446128.1">
    <property type="nucleotide sequence ID" value="NZ_LXEW01000042.1"/>
</dbReference>
<gene>
    <name evidence="2" type="ORF">M998_3174</name>
</gene>
<evidence type="ECO:0000313" key="2">
    <source>
        <dbReference type="EMBL" id="OAT49198.1"/>
    </source>
</evidence>
<dbReference type="EC" id="3.6.3.3" evidence="2"/>
<dbReference type="GO" id="GO:0016787">
    <property type="term" value="F:hydrolase activity"/>
    <property type="evidence" value="ECO:0007669"/>
    <property type="project" value="UniProtKB-KW"/>
</dbReference>
<organism evidence="2 3">
    <name type="scientific">Providencia heimbachae ATCC 35613</name>
    <dbReference type="NCBI Taxonomy" id="1354272"/>
    <lineage>
        <taxon>Bacteria</taxon>
        <taxon>Pseudomonadati</taxon>
        <taxon>Pseudomonadota</taxon>
        <taxon>Gammaproteobacteria</taxon>
        <taxon>Enterobacterales</taxon>
        <taxon>Morganellaceae</taxon>
        <taxon>Providencia</taxon>
    </lineage>
</organism>
<name>A0A1B7JMR1_9GAMM</name>
<dbReference type="Proteomes" id="UP000078224">
    <property type="component" value="Unassembled WGS sequence"/>
</dbReference>
<reference evidence="2 3" key="1">
    <citation type="submission" date="2016-04" db="EMBL/GenBank/DDBJ databases">
        <title>ATOL: Assembling a taxonomically balanced genome-scale reconstruction of the evolutionary history of the Enterobacteriaceae.</title>
        <authorList>
            <person name="Plunkett G.III."/>
            <person name="Neeno-Eckwall E.C."/>
            <person name="Glasner J.D."/>
            <person name="Perna N.T."/>
        </authorList>
    </citation>
    <scope>NUCLEOTIDE SEQUENCE [LARGE SCALE GENOMIC DNA]</scope>
    <source>
        <strain evidence="2 3">ATCC 35613</strain>
    </source>
</reference>
<dbReference type="PATRIC" id="fig|1354272.4.peg.3239"/>
<dbReference type="InterPro" id="IPR006121">
    <property type="entry name" value="HMA_dom"/>
</dbReference>
<dbReference type="InterPro" id="IPR036163">
    <property type="entry name" value="HMA_dom_sf"/>
</dbReference>
<dbReference type="EMBL" id="LXEW01000042">
    <property type="protein sequence ID" value="OAT49198.1"/>
    <property type="molecule type" value="Genomic_DNA"/>
</dbReference>
<dbReference type="Pfam" id="PF00403">
    <property type="entry name" value="HMA"/>
    <property type="match status" value="1"/>
</dbReference>
<accession>A0A1B7JMR1</accession>
<dbReference type="CDD" id="cd00371">
    <property type="entry name" value="HMA"/>
    <property type="match status" value="1"/>
</dbReference>
<evidence type="ECO:0000259" key="1">
    <source>
        <dbReference type="PROSITE" id="PS50846"/>
    </source>
</evidence>
<dbReference type="EC" id="3.6.3.5" evidence="2"/>
<dbReference type="EC" id="3.6.3.4" evidence="2"/>
<dbReference type="PROSITE" id="PS50846">
    <property type="entry name" value="HMA_2"/>
    <property type="match status" value="1"/>
</dbReference>
<dbReference type="SUPFAM" id="SSF55008">
    <property type="entry name" value="HMA, heavy metal-associated domain"/>
    <property type="match status" value="1"/>
</dbReference>
<keyword evidence="3" id="KW-1185">Reference proteome</keyword>
<feature type="domain" description="HMA" evidence="1">
    <location>
        <begin position="2"/>
        <end position="63"/>
    </location>
</feature>
<dbReference type="Gene3D" id="3.30.70.100">
    <property type="match status" value="1"/>
</dbReference>